<gene>
    <name evidence="1" type="ORF">ORAREDHAP_LOCUS50701</name>
</gene>
<dbReference type="AlphaFoldDB" id="A0A6J5Y6J1"/>
<evidence type="ECO:0000313" key="1">
    <source>
        <dbReference type="EMBL" id="CAB4321499.1"/>
    </source>
</evidence>
<dbReference type="EMBL" id="CAEKKB010000008">
    <property type="protein sequence ID" value="CAB4321499.1"/>
    <property type="molecule type" value="Genomic_DNA"/>
</dbReference>
<reference evidence="2" key="1">
    <citation type="journal article" date="2020" name="Genome Biol.">
        <title>Gamete binning: chromosome-level and haplotype-resolved genome assembly enabled by high-throughput single-cell sequencing of gamete genomes.</title>
        <authorList>
            <person name="Campoy J.A."/>
            <person name="Sun H."/>
            <person name="Goel M."/>
            <person name="Jiao W.-B."/>
            <person name="Folz-Donahue K."/>
            <person name="Wang N."/>
            <person name="Rubio M."/>
            <person name="Liu C."/>
            <person name="Kukat C."/>
            <person name="Ruiz D."/>
            <person name="Huettel B."/>
            <person name="Schneeberger K."/>
        </authorList>
    </citation>
    <scope>NUCLEOTIDE SEQUENCE [LARGE SCALE GENOMIC DNA]</scope>
    <source>
        <strain evidence="2">cv. Rojo Pasion</strain>
    </source>
</reference>
<accession>A0A6J5Y6J1</accession>
<keyword evidence="2" id="KW-1185">Reference proteome</keyword>
<dbReference type="PANTHER" id="PTHR37761">
    <property type="entry name" value="OS09G0108400 PROTEIN"/>
    <property type="match status" value="1"/>
</dbReference>
<evidence type="ECO:0000313" key="2">
    <source>
        <dbReference type="Proteomes" id="UP000507245"/>
    </source>
</evidence>
<organism evidence="1 2">
    <name type="scientific">Prunus armeniaca</name>
    <name type="common">Apricot</name>
    <name type="synonym">Armeniaca vulgaris</name>
    <dbReference type="NCBI Taxonomy" id="36596"/>
    <lineage>
        <taxon>Eukaryota</taxon>
        <taxon>Viridiplantae</taxon>
        <taxon>Streptophyta</taxon>
        <taxon>Embryophyta</taxon>
        <taxon>Tracheophyta</taxon>
        <taxon>Spermatophyta</taxon>
        <taxon>Magnoliopsida</taxon>
        <taxon>eudicotyledons</taxon>
        <taxon>Gunneridae</taxon>
        <taxon>Pentapetalae</taxon>
        <taxon>rosids</taxon>
        <taxon>fabids</taxon>
        <taxon>Rosales</taxon>
        <taxon>Rosaceae</taxon>
        <taxon>Amygdaloideae</taxon>
        <taxon>Amygdaleae</taxon>
        <taxon>Prunus</taxon>
    </lineage>
</organism>
<protein>
    <submittedName>
        <fullName evidence="1">Uncharacterized protein</fullName>
    </submittedName>
</protein>
<name>A0A6J5Y6J1_PRUAR</name>
<dbReference type="OrthoDB" id="1722158at2759"/>
<proteinExistence type="predicted"/>
<dbReference type="Proteomes" id="UP000507245">
    <property type="component" value="Unassembled WGS sequence"/>
</dbReference>
<dbReference type="PANTHER" id="PTHR37761:SF2">
    <property type="entry name" value="OS09G0108400 PROTEIN"/>
    <property type="match status" value="1"/>
</dbReference>
<sequence length="103" mass="11380">MYGSGSLASNAALALQLNAHSCTREQARAEGLVNEIHLKETELERPNGLWRKLESSNMEMNIARNWFGRITSFKVSASSDYILIDVPTAKQRVSRGSCCSGTF</sequence>